<evidence type="ECO:0000313" key="4">
    <source>
        <dbReference type="Proteomes" id="UP000661112"/>
    </source>
</evidence>
<protein>
    <submittedName>
        <fullName evidence="3">IS5 family transposase</fullName>
    </submittedName>
</protein>
<feature type="region of interest" description="Disordered" evidence="1">
    <location>
        <begin position="226"/>
        <end position="249"/>
    </location>
</feature>
<dbReference type="PANTHER" id="PTHR34631">
    <property type="match status" value="1"/>
</dbReference>
<keyword evidence="4" id="KW-1185">Reference proteome</keyword>
<evidence type="ECO:0000259" key="2">
    <source>
        <dbReference type="Pfam" id="PF13737"/>
    </source>
</evidence>
<dbReference type="InterPro" id="IPR053520">
    <property type="entry name" value="Transposase_Tn903"/>
</dbReference>
<comment type="caution">
    <text evidence="3">The sequence shown here is derived from an EMBL/GenBank/DDBJ whole genome shotgun (WGS) entry which is preliminary data.</text>
</comment>
<proteinExistence type="predicted"/>
<dbReference type="PANTHER" id="PTHR34631:SF3">
    <property type="entry name" value="ISSOD12 TRANSPOSASE TNPA_ISSOD12"/>
    <property type="match status" value="1"/>
</dbReference>
<accession>A0ABR8DGP4</accession>
<reference evidence="3 4" key="1">
    <citation type="journal article" date="2020" name="ISME J.">
        <title>Comparative genomics reveals insights into cyanobacterial evolution and habitat adaptation.</title>
        <authorList>
            <person name="Chen M.Y."/>
            <person name="Teng W.K."/>
            <person name="Zhao L."/>
            <person name="Hu C.X."/>
            <person name="Zhou Y.K."/>
            <person name="Han B.P."/>
            <person name="Song L.R."/>
            <person name="Shu W.S."/>
        </authorList>
    </citation>
    <scope>NUCLEOTIDE SEQUENCE [LARGE SCALE GENOMIC DNA]</scope>
    <source>
        <strain evidence="3 4">FACHB-119</strain>
    </source>
</reference>
<dbReference type="Pfam" id="PF13737">
    <property type="entry name" value="DDE_Tnp_1_5"/>
    <property type="match status" value="1"/>
</dbReference>
<evidence type="ECO:0000313" key="3">
    <source>
        <dbReference type="EMBL" id="MBD2505580.1"/>
    </source>
</evidence>
<feature type="compositionally biased region" description="Polar residues" evidence="1">
    <location>
        <begin position="229"/>
        <end position="238"/>
    </location>
</feature>
<sequence>MKTKAQYKVQNWNAYDAALKQRGSITFWVNEETIEQWHNQQKTGRKGASNYYSDTAMPSATRSGNATMGTIQSVFHLPGRQAEGFLESLFMLMGIELAVPDHSTLSRRLSKLSVKLPVVPKDEAVHVVVDSTGVKVYGEGEWKVRTHGVSKRRTWRKLHLGVDCESGEILGAVVTTNDMGDCEVLPDILEQIDQPIEQVSGDGGYDTKGCYDSISQRGAKAVIPPRSNAKIQQQSNEAQPHPRDENLRRVNQVGRKQWKQESGYHRRSLSETVIFRLKTIFGGRLRRRFFDNQAVELFLQCAALNRMIQLGKPDSYKVVA</sequence>
<name>A0ABR8DGP4_9NOST</name>
<dbReference type="Proteomes" id="UP000661112">
    <property type="component" value="Unassembled WGS sequence"/>
</dbReference>
<evidence type="ECO:0000256" key="1">
    <source>
        <dbReference type="SAM" id="MobiDB-lite"/>
    </source>
</evidence>
<feature type="domain" description="Transposase DDE" evidence="2">
    <location>
        <begin position="20"/>
        <end position="139"/>
    </location>
</feature>
<dbReference type="InterPro" id="IPR053172">
    <property type="entry name" value="Tn903_transposase"/>
</dbReference>
<organism evidence="3 4">
    <name type="scientific">Anabaena azotica FACHB-119</name>
    <dbReference type="NCBI Taxonomy" id="947527"/>
    <lineage>
        <taxon>Bacteria</taxon>
        <taxon>Bacillati</taxon>
        <taxon>Cyanobacteriota</taxon>
        <taxon>Cyanophyceae</taxon>
        <taxon>Nostocales</taxon>
        <taxon>Nostocaceae</taxon>
        <taxon>Anabaena</taxon>
        <taxon>Anabaena azotica</taxon>
    </lineage>
</organism>
<gene>
    <name evidence="3" type="ORF">H6G83_34150</name>
</gene>
<dbReference type="RefSeq" id="WP_190480528.1">
    <property type="nucleotide sequence ID" value="NZ_JACJSG010000100.1"/>
</dbReference>
<dbReference type="EMBL" id="JACJSG010000100">
    <property type="protein sequence ID" value="MBD2505580.1"/>
    <property type="molecule type" value="Genomic_DNA"/>
</dbReference>
<dbReference type="InterPro" id="IPR025668">
    <property type="entry name" value="Tnp_DDE_dom"/>
</dbReference>
<dbReference type="NCBIfam" id="NF033579">
    <property type="entry name" value="transpos_IS5_2"/>
    <property type="match status" value="1"/>
</dbReference>